<feature type="domain" description="Lipid/polyisoprenoid-binding YceI-like" evidence="2">
    <location>
        <begin position="24"/>
        <end position="184"/>
    </location>
</feature>
<dbReference type="Gene3D" id="2.40.128.110">
    <property type="entry name" value="Lipid/polyisoprenoid-binding, YceI-like"/>
    <property type="match status" value="1"/>
</dbReference>
<comment type="caution">
    <text evidence="3">The sequence shown here is derived from an EMBL/GenBank/DDBJ whole genome shotgun (WGS) entry which is preliminary data.</text>
</comment>
<accession>A0A919DXM5</accession>
<dbReference type="SUPFAM" id="SSF101874">
    <property type="entry name" value="YceI-like"/>
    <property type="match status" value="1"/>
</dbReference>
<reference evidence="3" key="2">
    <citation type="submission" date="2020-09" db="EMBL/GenBank/DDBJ databases">
        <authorList>
            <person name="Sun Q."/>
            <person name="Ohkuma M."/>
        </authorList>
    </citation>
    <scope>NUCLEOTIDE SEQUENCE</scope>
    <source>
        <strain evidence="3">JCM 4784</strain>
    </source>
</reference>
<comment type="similarity">
    <text evidence="1">Belongs to the UPF0312 family.</text>
</comment>
<dbReference type="InterPro" id="IPR007372">
    <property type="entry name" value="Lipid/polyisoprenoid-bd_YceI"/>
</dbReference>
<dbReference type="AlphaFoldDB" id="A0A919DXM5"/>
<dbReference type="SMART" id="SM00867">
    <property type="entry name" value="YceI"/>
    <property type="match status" value="1"/>
</dbReference>
<dbReference type="InterPro" id="IPR036761">
    <property type="entry name" value="TTHA0802/YceI-like_sf"/>
</dbReference>
<evidence type="ECO:0000256" key="1">
    <source>
        <dbReference type="ARBA" id="ARBA00008812"/>
    </source>
</evidence>
<dbReference type="EMBL" id="BNBT01000156">
    <property type="protein sequence ID" value="GHE88301.1"/>
    <property type="molecule type" value="Genomic_DNA"/>
</dbReference>
<gene>
    <name evidence="3" type="ORF">GCM10018785_64660</name>
</gene>
<evidence type="ECO:0000313" key="3">
    <source>
        <dbReference type="EMBL" id="GHE88301.1"/>
    </source>
</evidence>
<dbReference type="PANTHER" id="PTHR34406:SF1">
    <property type="entry name" value="PROTEIN YCEI"/>
    <property type="match status" value="1"/>
</dbReference>
<evidence type="ECO:0000259" key="2">
    <source>
        <dbReference type="SMART" id="SM00867"/>
    </source>
</evidence>
<protein>
    <recommendedName>
        <fullName evidence="2">Lipid/polyisoprenoid-binding YceI-like domain-containing protein</fullName>
    </recommendedName>
</protein>
<sequence length="191" mass="20634">MVGMTFETTDTAPAVTPLPLSAGRWTLDPFHSAVNFTIRHLGISKVRGRFTEFEAELVVGETPETSSVTSTIKLASIDTGNADRDAHVRASDLLDVERRPTMSFRSTRLAGAGEDWTMEGELTIGEVTRPVTLAVEFGGLGEFGDTRHAGFEATGEIRRSEFGLSFAPGMLGEVVKIQLDMQFLEPGKGDA</sequence>
<dbReference type="Pfam" id="PF04264">
    <property type="entry name" value="YceI"/>
    <property type="match status" value="1"/>
</dbReference>
<evidence type="ECO:0000313" key="4">
    <source>
        <dbReference type="Proteomes" id="UP000608024"/>
    </source>
</evidence>
<reference evidence="3" key="1">
    <citation type="journal article" date="2014" name="Int. J. Syst. Evol. Microbiol.">
        <title>Complete genome sequence of Corynebacterium casei LMG S-19264T (=DSM 44701T), isolated from a smear-ripened cheese.</title>
        <authorList>
            <consortium name="US DOE Joint Genome Institute (JGI-PGF)"/>
            <person name="Walter F."/>
            <person name="Albersmeier A."/>
            <person name="Kalinowski J."/>
            <person name="Ruckert C."/>
        </authorList>
    </citation>
    <scope>NUCLEOTIDE SEQUENCE</scope>
    <source>
        <strain evidence="3">JCM 4784</strain>
    </source>
</reference>
<name>A0A919DXM5_9ACTN</name>
<dbReference type="PANTHER" id="PTHR34406">
    <property type="entry name" value="PROTEIN YCEI"/>
    <property type="match status" value="1"/>
</dbReference>
<keyword evidence="4" id="KW-1185">Reference proteome</keyword>
<proteinExistence type="inferred from homology"/>
<organism evidence="3 4">
    <name type="scientific">Streptomyces longispororuber</name>
    <dbReference type="NCBI Taxonomy" id="68230"/>
    <lineage>
        <taxon>Bacteria</taxon>
        <taxon>Bacillati</taxon>
        <taxon>Actinomycetota</taxon>
        <taxon>Actinomycetes</taxon>
        <taxon>Kitasatosporales</taxon>
        <taxon>Streptomycetaceae</taxon>
        <taxon>Streptomyces</taxon>
    </lineage>
</organism>
<dbReference type="Proteomes" id="UP000608024">
    <property type="component" value="Unassembled WGS sequence"/>
</dbReference>